<accession>A0A1H1KDJ2</accession>
<sequence length="142" mass="16119">MIWLLDDTPANRRLIHRYIDVWEYPDGRLEIRADGVALPCVQYDKLAEIDQGAVVEHKRLGHALKVAQALQAQRDNRRISGSPSRTNRGEPVRTKARLPGTRKQREVTLEDWNAAVMGTHQNPGGSVLKTPPERDKRTAKRP</sequence>
<name>A0A1H1KDJ2_9BURK</name>
<gene>
    <name evidence="2" type="ORF">SAMN05445850_7095</name>
</gene>
<keyword evidence="3" id="KW-1185">Reference proteome</keyword>
<dbReference type="AlphaFoldDB" id="A0A1H1KDJ2"/>
<dbReference type="STRING" id="157910.SAMN05445850_7095"/>
<evidence type="ECO:0000256" key="1">
    <source>
        <dbReference type="SAM" id="MobiDB-lite"/>
    </source>
</evidence>
<evidence type="ECO:0000313" key="3">
    <source>
        <dbReference type="Proteomes" id="UP000199365"/>
    </source>
</evidence>
<proteinExistence type="predicted"/>
<evidence type="ECO:0000313" key="2">
    <source>
        <dbReference type="EMBL" id="SDR60040.1"/>
    </source>
</evidence>
<feature type="region of interest" description="Disordered" evidence="1">
    <location>
        <begin position="71"/>
        <end position="142"/>
    </location>
</feature>
<organism evidence="2 3">
    <name type="scientific">Paraburkholderia tuberum</name>
    <dbReference type="NCBI Taxonomy" id="157910"/>
    <lineage>
        <taxon>Bacteria</taxon>
        <taxon>Pseudomonadati</taxon>
        <taxon>Pseudomonadota</taxon>
        <taxon>Betaproteobacteria</taxon>
        <taxon>Burkholderiales</taxon>
        <taxon>Burkholderiaceae</taxon>
        <taxon>Paraburkholderia</taxon>
    </lineage>
</organism>
<dbReference type="Proteomes" id="UP000199365">
    <property type="component" value="Unassembled WGS sequence"/>
</dbReference>
<evidence type="ECO:0008006" key="4">
    <source>
        <dbReference type="Google" id="ProtNLM"/>
    </source>
</evidence>
<dbReference type="EMBL" id="FNKX01000003">
    <property type="protein sequence ID" value="SDR60040.1"/>
    <property type="molecule type" value="Genomic_DNA"/>
</dbReference>
<reference evidence="3" key="1">
    <citation type="submission" date="2016-10" db="EMBL/GenBank/DDBJ databases">
        <authorList>
            <person name="Varghese N."/>
            <person name="Submissions S."/>
        </authorList>
    </citation>
    <scope>NUCLEOTIDE SEQUENCE [LARGE SCALE GENOMIC DNA]</scope>
    <source>
        <strain evidence="3">DUS833</strain>
    </source>
</reference>
<protein>
    <recommendedName>
        <fullName evidence="4">Transposase</fullName>
    </recommendedName>
</protein>